<evidence type="ECO:0000313" key="11">
    <source>
        <dbReference type="EMBL" id="KOX91232.1"/>
    </source>
</evidence>
<reference evidence="11 12" key="2">
    <citation type="submission" date="2015-07" db="EMBL/GenBank/DDBJ databases">
        <authorList>
            <person name="Noorani M."/>
        </authorList>
    </citation>
    <scope>NUCLEOTIDE SEQUENCE [LARGE SCALE GENOMIC DNA]</scope>
    <source>
        <strain evidence="12">ATCC 25104 / DSM 625 / JCM 10724 / NBRC 103206 / NCIMB 11243 / YT-1</strain>
        <strain evidence="11">YT-1</strain>
    </source>
</reference>
<evidence type="ECO:0000313" key="10">
    <source>
        <dbReference type="EMBL" id="KOX91201.1"/>
    </source>
</evidence>
<proteinExistence type="inferred from homology"/>
<dbReference type="GO" id="GO:0004540">
    <property type="term" value="F:RNA nuclease activity"/>
    <property type="evidence" value="ECO:0007669"/>
    <property type="project" value="InterPro"/>
</dbReference>
<dbReference type="InterPro" id="IPR022907">
    <property type="entry name" value="VapC_family"/>
</dbReference>
<evidence type="ECO:0000256" key="1">
    <source>
        <dbReference type="ARBA" id="ARBA00001946"/>
    </source>
</evidence>
<dbReference type="InterPro" id="IPR050556">
    <property type="entry name" value="Type_II_TA_system_RNase"/>
</dbReference>
<evidence type="ECO:0000256" key="5">
    <source>
        <dbReference type="ARBA" id="ARBA00022801"/>
    </source>
</evidence>
<dbReference type="RefSeq" id="WP_082333084.1">
    <property type="nucleotide sequence ID" value="NZ_LHCI01000072.1"/>
</dbReference>
<evidence type="ECO:0000256" key="4">
    <source>
        <dbReference type="ARBA" id="ARBA00022723"/>
    </source>
</evidence>
<comment type="cofactor">
    <cofactor evidence="1 8">
        <name>Mg(2+)</name>
        <dbReference type="ChEBI" id="CHEBI:18420"/>
    </cofactor>
</comment>
<evidence type="ECO:0000259" key="9">
    <source>
        <dbReference type="Pfam" id="PF01850"/>
    </source>
</evidence>
<keyword evidence="3 8" id="KW-0540">Nuclease</keyword>
<dbReference type="GO" id="GO:0000287">
    <property type="term" value="F:magnesium ion binding"/>
    <property type="evidence" value="ECO:0007669"/>
    <property type="project" value="UniProtKB-UniRule"/>
</dbReference>
<dbReference type="InterPro" id="IPR002716">
    <property type="entry name" value="PIN_dom"/>
</dbReference>
<dbReference type="EMBL" id="LHCI01000072">
    <property type="protein sequence ID" value="KOX91232.1"/>
    <property type="molecule type" value="Genomic_DNA"/>
</dbReference>
<feature type="domain" description="PIN" evidence="9">
    <location>
        <begin position="3"/>
        <end position="125"/>
    </location>
</feature>
<evidence type="ECO:0000313" key="12">
    <source>
        <dbReference type="Proteomes" id="UP000037685"/>
    </source>
</evidence>
<keyword evidence="5 8" id="KW-0378">Hydrolase</keyword>
<accession>A0A0M9AG32</accession>
<evidence type="ECO:0000256" key="8">
    <source>
        <dbReference type="HAMAP-Rule" id="MF_00265"/>
    </source>
</evidence>
<keyword evidence="4 8" id="KW-0479">Metal-binding</keyword>
<protein>
    <recommendedName>
        <fullName evidence="8">Ribonuclease VapC</fullName>
        <shortName evidence="8">RNase VapC</shortName>
        <ecNumber evidence="8">3.1.-.-</ecNumber>
    </recommendedName>
    <alternativeName>
        <fullName evidence="8">Toxin VapC</fullName>
    </alternativeName>
</protein>
<dbReference type="EMBL" id="LHCI01000097">
    <property type="protein sequence ID" value="KOX91201.1"/>
    <property type="molecule type" value="Genomic_DNA"/>
</dbReference>
<dbReference type="PATRIC" id="fig|271.14.peg.107"/>
<dbReference type="PANTHER" id="PTHR33653">
    <property type="entry name" value="RIBONUCLEASE VAPC2"/>
    <property type="match status" value="1"/>
</dbReference>
<comment type="caution">
    <text evidence="11">The sequence shown here is derived from an EMBL/GenBank/DDBJ whole genome shotgun (WGS) entry which is preliminary data.</text>
</comment>
<dbReference type="GO" id="GO:0016787">
    <property type="term" value="F:hydrolase activity"/>
    <property type="evidence" value="ECO:0007669"/>
    <property type="project" value="UniProtKB-KW"/>
</dbReference>
<dbReference type="CDD" id="cd18746">
    <property type="entry name" value="PIN_VapC4-5_FitB-like"/>
    <property type="match status" value="1"/>
</dbReference>
<dbReference type="Gene3D" id="3.40.50.1010">
    <property type="entry name" value="5'-nuclease"/>
    <property type="match status" value="1"/>
</dbReference>
<feature type="binding site" evidence="8">
    <location>
        <position position="6"/>
    </location>
    <ligand>
        <name>Mg(2+)</name>
        <dbReference type="ChEBI" id="CHEBI:18420"/>
    </ligand>
</feature>
<keyword evidence="2 8" id="KW-1277">Toxin-antitoxin system</keyword>
<name>A0A0M9AG32_THEAQ</name>
<evidence type="ECO:0000256" key="7">
    <source>
        <dbReference type="ARBA" id="ARBA00038093"/>
    </source>
</evidence>
<comment type="similarity">
    <text evidence="7 8">Belongs to the PINc/VapC protein family.</text>
</comment>
<dbReference type="GO" id="GO:0090729">
    <property type="term" value="F:toxin activity"/>
    <property type="evidence" value="ECO:0007669"/>
    <property type="project" value="UniProtKB-KW"/>
</dbReference>
<sequence length="139" mass="15358">MSYLLDTNVVSEVAKREPHPAVLAWLEAVPLGEAYLSALTLGELVQGVVRAPSERRPRLEAWLDGIRRRFAGRILPLDAEVMEVWGELTGRAMVEGRSLSPLDALLAATALRHGLVLVTRNLRPFEGVPVRVFSPWEAP</sequence>
<dbReference type="HAMAP" id="MF_00265">
    <property type="entry name" value="VapC_Nob1"/>
    <property type="match status" value="1"/>
</dbReference>
<dbReference type="PANTHER" id="PTHR33653:SF1">
    <property type="entry name" value="RIBONUCLEASE VAPC2"/>
    <property type="match status" value="1"/>
</dbReference>
<evidence type="ECO:0000256" key="6">
    <source>
        <dbReference type="ARBA" id="ARBA00022842"/>
    </source>
</evidence>
<evidence type="ECO:0000256" key="3">
    <source>
        <dbReference type="ARBA" id="ARBA00022722"/>
    </source>
</evidence>
<gene>
    <name evidence="11" type="primary">fitB_1</name>
    <name evidence="10" type="synonym">fitB_2</name>
    <name evidence="8" type="synonym">vapC</name>
    <name evidence="11" type="ORF">BVI061214_00053</name>
    <name evidence="10" type="ORF">BVI061214_00091</name>
</gene>
<dbReference type="InterPro" id="IPR029060">
    <property type="entry name" value="PIN-like_dom_sf"/>
</dbReference>
<dbReference type="AlphaFoldDB" id="A0A0M9AG32"/>
<evidence type="ECO:0000256" key="2">
    <source>
        <dbReference type="ARBA" id="ARBA00022649"/>
    </source>
</evidence>
<dbReference type="SUPFAM" id="SSF88723">
    <property type="entry name" value="PIN domain-like"/>
    <property type="match status" value="1"/>
</dbReference>
<keyword evidence="6 8" id="KW-0460">Magnesium</keyword>
<comment type="function">
    <text evidence="8">Toxic component of a toxin-antitoxin (TA) system. An RNase.</text>
</comment>
<feature type="binding site" evidence="8">
    <location>
        <position position="103"/>
    </location>
    <ligand>
        <name>Mg(2+)</name>
        <dbReference type="ChEBI" id="CHEBI:18420"/>
    </ligand>
</feature>
<dbReference type="Pfam" id="PF01850">
    <property type="entry name" value="PIN"/>
    <property type="match status" value="1"/>
</dbReference>
<reference evidence="12" key="1">
    <citation type="submission" date="2015-07" db="EMBL/GenBank/DDBJ databases">
        <authorList>
            <person name="Zylicz-Stachula A."/>
            <person name="Jezewska-Frackowiak J."/>
            <person name="Czajkowska E."/>
            <person name="Skowron P.M."/>
        </authorList>
    </citation>
    <scope>NUCLEOTIDE SEQUENCE [LARGE SCALE GENOMIC DNA]</scope>
    <source>
        <strain evidence="12">ATCC 25104 / DSM 625 / JCM 10724 / NBRC 103206 / NCIMB 11243 / YT-1</strain>
    </source>
</reference>
<dbReference type="Proteomes" id="UP000037685">
    <property type="component" value="Unassembled WGS sequence"/>
</dbReference>
<organism evidence="11 12">
    <name type="scientific">Thermus aquaticus</name>
    <dbReference type="NCBI Taxonomy" id="271"/>
    <lineage>
        <taxon>Bacteria</taxon>
        <taxon>Thermotogati</taxon>
        <taxon>Deinococcota</taxon>
        <taxon>Deinococci</taxon>
        <taxon>Thermales</taxon>
        <taxon>Thermaceae</taxon>
        <taxon>Thermus</taxon>
    </lineage>
</organism>
<keyword evidence="8" id="KW-0800">Toxin</keyword>
<dbReference type="EC" id="3.1.-.-" evidence="8"/>